<keyword evidence="1" id="KW-0472">Membrane</keyword>
<organism evidence="2 3">
    <name type="scientific">Zootermopsis nevadensis</name>
    <name type="common">Dampwood termite</name>
    <dbReference type="NCBI Taxonomy" id="136037"/>
    <lineage>
        <taxon>Eukaryota</taxon>
        <taxon>Metazoa</taxon>
        <taxon>Ecdysozoa</taxon>
        <taxon>Arthropoda</taxon>
        <taxon>Hexapoda</taxon>
        <taxon>Insecta</taxon>
        <taxon>Pterygota</taxon>
        <taxon>Neoptera</taxon>
        <taxon>Polyneoptera</taxon>
        <taxon>Dictyoptera</taxon>
        <taxon>Blattodea</taxon>
        <taxon>Blattoidea</taxon>
        <taxon>Termitoidae</taxon>
        <taxon>Termopsidae</taxon>
        <taxon>Zootermopsis</taxon>
    </lineage>
</organism>
<protein>
    <submittedName>
        <fullName evidence="2">Uncharacterized protein</fullName>
    </submittedName>
</protein>
<proteinExistence type="predicted"/>
<feature type="transmembrane region" description="Helical" evidence="1">
    <location>
        <begin position="55"/>
        <end position="81"/>
    </location>
</feature>
<evidence type="ECO:0000256" key="1">
    <source>
        <dbReference type="SAM" id="Phobius"/>
    </source>
</evidence>
<accession>A0A067RCY3</accession>
<dbReference type="AlphaFoldDB" id="A0A067RCY3"/>
<evidence type="ECO:0000313" key="3">
    <source>
        <dbReference type="Proteomes" id="UP000027135"/>
    </source>
</evidence>
<dbReference type="InParanoid" id="A0A067RCY3"/>
<dbReference type="Proteomes" id="UP000027135">
    <property type="component" value="Unassembled WGS sequence"/>
</dbReference>
<sequence>MVSMGTLGTLTVQVLPPAPTQHPCPSTTPPKLPPLKLPTSPLMALLLLQPRLHQIMVLMVVSMVELMTVLLHMAALTLVLLHMEVLMLVPLHSWCPCIWRTLRRSTRYCERCTC</sequence>
<evidence type="ECO:0000313" key="2">
    <source>
        <dbReference type="EMBL" id="KDR16638.1"/>
    </source>
</evidence>
<keyword evidence="1" id="KW-0812">Transmembrane</keyword>
<reference evidence="2 3" key="1">
    <citation type="journal article" date="2014" name="Nat. Commun.">
        <title>Molecular traces of alternative social organization in a termite genome.</title>
        <authorList>
            <person name="Terrapon N."/>
            <person name="Li C."/>
            <person name="Robertson H.M."/>
            <person name="Ji L."/>
            <person name="Meng X."/>
            <person name="Booth W."/>
            <person name="Chen Z."/>
            <person name="Childers C.P."/>
            <person name="Glastad K.M."/>
            <person name="Gokhale K."/>
            <person name="Gowin J."/>
            <person name="Gronenberg W."/>
            <person name="Hermansen R.A."/>
            <person name="Hu H."/>
            <person name="Hunt B.G."/>
            <person name="Huylmans A.K."/>
            <person name="Khalil S.M."/>
            <person name="Mitchell R.D."/>
            <person name="Munoz-Torres M.C."/>
            <person name="Mustard J.A."/>
            <person name="Pan H."/>
            <person name="Reese J.T."/>
            <person name="Scharf M.E."/>
            <person name="Sun F."/>
            <person name="Vogel H."/>
            <person name="Xiao J."/>
            <person name="Yang W."/>
            <person name="Yang Z."/>
            <person name="Yang Z."/>
            <person name="Zhou J."/>
            <person name="Zhu J."/>
            <person name="Brent C.S."/>
            <person name="Elsik C.G."/>
            <person name="Goodisman M.A."/>
            <person name="Liberles D.A."/>
            <person name="Roe R.M."/>
            <person name="Vargo E.L."/>
            <person name="Vilcinskas A."/>
            <person name="Wang J."/>
            <person name="Bornberg-Bauer E."/>
            <person name="Korb J."/>
            <person name="Zhang G."/>
            <person name="Liebig J."/>
        </authorList>
    </citation>
    <scope>NUCLEOTIDE SEQUENCE [LARGE SCALE GENOMIC DNA]</scope>
    <source>
        <tissue evidence="2">Whole organism</tissue>
    </source>
</reference>
<name>A0A067RCY3_ZOONE</name>
<dbReference type="EMBL" id="KK852781">
    <property type="protein sequence ID" value="KDR16638.1"/>
    <property type="molecule type" value="Genomic_DNA"/>
</dbReference>
<keyword evidence="3" id="KW-1185">Reference proteome</keyword>
<keyword evidence="1" id="KW-1133">Transmembrane helix</keyword>
<gene>
    <name evidence="2" type="ORF">L798_09498</name>
</gene>